<keyword evidence="1" id="KW-0732">Signal</keyword>
<dbReference type="EMBL" id="PQGG01000038">
    <property type="protein sequence ID" value="POP51567.1"/>
    <property type="molecule type" value="Genomic_DNA"/>
</dbReference>
<dbReference type="InterPro" id="IPR021300">
    <property type="entry name" value="Integr_conj_element_PFL4695"/>
</dbReference>
<dbReference type="AlphaFoldDB" id="A0A2S4HC84"/>
<dbReference type="OrthoDB" id="8560395at2"/>
<organism evidence="2 3">
    <name type="scientific">Zhongshania marina</name>
    <dbReference type="NCBI Taxonomy" id="2304603"/>
    <lineage>
        <taxon>Bacteria</taxon>
        <taxon>Pseudomonadati</taxon>
        <taxon>Pseudomonadota</taxon>
        <taxon>Gammaproteobacteria</taxon>
        <taxon>Cellvibrionales</taxon>
        <taxon>Spongiibacteraceae</taxon>
        <taxon>Zhongshania</taxon>
    </lineage>
</organism>
<proteinExistence type="predicted"/>
<dbReference type="RefSeq" id="WP_103685609.1">
    <property type="nucleotide sequence ID" value="NZ_PQGG01000038.1"/>
</dbReference>
<feature type="chain" id="PRO_5015772083" evidence="1">
    <location>
        <begin position="22"/>
        <end position="178"/>
    </location>
</feature>
<dbReference type="NCBIfam" id="TIGR03765">
    <property type="entry name" value="ICE_PFL_4695"/>
    <property type="match status" value="1"/>
</dbReference>
<evidence type="ECO:0000313" key="3">
    <source>
        <dbReference type="Proteomes" id="UP000237222"/>
    </source>
</evidence>
<accession>A0A2S4HC84</accession>
<evidence type="ECO:0000256" key="1">
    <source>
        <dbReference type="SAM" id="SignalP"/>
    </source>
</evidence>
<gene>
    <name evidence="2" type="ORF">C0068_16660</name>
</gene>
<name>A0A2S4HC84_9GAMM</name>
<comment type="caution">
    <text evidence="2">The sequence shown here is derived from an EMBL/GenBank/DDBJ whole genome shotgun (WGS) entry which is preliminary data.</text>
</comment>
<evidence type="ECO:0000313" key="2">
    <source>
        <dbReference type="EMBL" id="POP51567.1"/>
    </source>
</evidence>
<protein>
    <submittedName>
        <fullName evidence="2">Integrating conjugative element protein</fullName>
    </submittedName>
</protein>
<dbReference type="Pfam" id="PF11072">
    <property type="entry name" value="DUF2859"/>
    <property type="match status" value="1"/>
</dbReference>
<feature type="signal peptide" evidence="1">
    <location>
        <begin position="1"/>
        <end position="21"/>
    </location>
</feature>
<reference evidence="2" key="1">
    <citation type="submission" date="2018-01" db="EMBL/GenBank/DDBJ databases">
        <authorList>
            <person name="Yu X.-D."/>
        </authorList>
    </citation>
    <scope>NUCLEOTIDE SEQUENCE</scope>
    <source>
        <strain evidence="2">ZX-21</strain>
    </source>
</reference>
<dbReference type="Proteomes" id="UP000237222">
    <property type="component" value="Unassembled WGS sequence"/>
</dbReference>
<sequence length="178" mass="19654">MGRNLALIGALLSITNTSVFALELGDELTVLTDRGGTAVSTYYYSKEQANSDTEQHLSIPRSGYMKGIFPIRTTLMSPGEVGADEMPNLPPAYQINTPMFIIGDDPVSLQWLQDNSEFLESKRAVGVVVNIETPERMNEIRKMVSTKVPISVAPGDDIARTLGIKHYPFYVDRDGVMR</sequence>